<proteinExistence type="predicted"/>
<evidence type="ECO:0000313" key="1">
    <source>
        <dbReference type="EMBL" id="KAI4825884.1"/>
    </source>
</evidence>
<dbReference type="Proteomes" id="UP001057452">
    <property type="component" value="Chromosome 6"/>
</dbReference>
<organism evidence="1 2">
    <name type="scientific">Chaenocephalus aceratus</name>
    <name type="common">Blackfin icefish</name>
    <name type="synonym">Chaenichthys aceratus</name>
    <dbReference type="NCBI Taxonomy" id="36190"/>
    <lineage>
        <taxon>Eukaryota</taxon>
        <taxon>Metazoa</taxon>
        <taxon>Chordata</taxon>
        <taxon>Craniata</taxon>
        <taxon>Vertebrata</taxon>
        <taxon>Euteleostomi</taxon>
        <taxon>Actinopterygii</taxon>
        <taxon>Neopterygii</taxon>
        <taxon>Teleostei</taxon>
        <taxon>Neoteleostei</taxon>
        <taxon>Acanthomorphata</taxon>
        <taxon>Eupercaria</taxon>
        <taxon>Perciformes</taxon>
        <taxon>Notothenioidei</taxon>
        <taxon>Channichthyidae</taxon>
        <taxon>Chaenocephalus</taxon>
    </lineage>
</organism>
<sequence length="311" mass="35419">MESSLLAYRKVIQSRERVHDSQLEVEVAKAAVETGPTYGRKMMTGYLASKGIRASEGRVGRVLRETNQPYHADRYRKRLRNLNPVPSSAEYMGHKLHIDQNEKLVMYGVTHVLAVDGFSSNIVSHFTMPVKNNLTIYQEVYQSAVLRYGMWDQIRVDHGKEFYLTLFMQEKLADYRNNTGRQPYMQTKSTQVAKIGLDRMVQSWNAHRIQGKGIPDQLAHGGCPKRLTADLLPESTDAADCYHQEVGSSLTRVSLFGRNPFATVEHQTAAEQEFARNYADIAELFERAIHNEPAPFQNGIKDLIGIVRRYV</sequence>
<protein>
    <submittedName>
        <fullName evidence="1">Uncharacterized protein</fullName>
    </submittedName>
</protein>
<gene>
    <name evidence="1" type="ORF">KUCAC02_021545</name>
</gene>
<dbReference type="EMBL" id="CM043790">
    <property type="protein sequence ID" value="KAI4825884.1"/>
    <property type="molecule type" value="Genomic_DNA"/>
</dbReference>
<evidence type="ECO:0000313" key="2">
    <source>
        <dbReference type="Proteomes" id="UP001057452"/>
    </source>
</evidence>
<comment type="caution">
    <text evidence="1">The sequence shown here is derived from an EMBL/GenBank/DDBJ whole genome shotgun (WGS) entry which is preliminary data.</text>
</comment>
<keyword evidence="2" id="KW-1185">Reference proteome</keyword>
<name>A0ACB9XI04_CHAAC</name>
<accession>A0ACB9XI04</accession>
<reference evidence="1" key="1">
    <citation type="submission" date="2022-05" db="EMBL/GenBank/DDBJ databases">
        <title>Chromosome-level genome of Chaenocephalus aceratus.</title>
        <authorList>
            <person name="Park H."/>
        </authorList>
    </citation>
    <scope>NUCLEOTIDE SEQUENCE</scope>
    <source>
        <strain evidence="1">KU_202001</strain>
    </source>
</reference>